<dbReference type="CDD" id="cd10747">
    <property type="entry name" value="DnaJ_C"/>
    <property type="match status" value="1"/>
</dbReference>
<dbReference type="GO" id="GO:0005737">
    <property type="term" value="C:cytoplasm"/>
    <property type="evidence" value="ECO:0007669"/>
    <property type="project" value="TreeGrafter"/>
</dbReference>
<dbReference type="InterPro" id="IPR036869">
    <property type="entry name" value="J_dom_sf"/>
</dbReference>
<keyword evidence="4" id="KW-0862">Zinc</keyword>
<accession>A0A1F5G0C2</accession>
<dbReference type="EMBL" id="MFAR01000007">
    <property type="protein sequence ID" value="OGD85306.1"/>
    <property type="molecule type" value="Genomic_DNA"/>
</dbReference>
<dbReference type="Gene3D" id="2.60.260.20">
    <property type="entry name" value="Urease metallochaperone UreE, N-terminal domain"/>
    <property type="match status" value="2"/>
</dbReference>
<gene>
    <name evidence="7" type="ORF">A2618_00060</name>
</gene>
<evidence type="ECO:0000256" key="1">
    <source>
        <dbReference type="ARBA" id="ARBA00022723"/>
    </source>
</evidence>
<dbReference type="PANTHER" id="PTHR43096">
    <property type="entry name" value="DNAJ HOMOLOG 1, MITOCHONDRIAL-RELATED"/>
    <property type="match status" value="1"/>
</dbReference>
<dbReference type="Proteomes" id="UP000177921">
    <property type="component" value="Unassembled WGS sequence"/>
</dbReference>
<dbReference type="InterPro" id="IPR008971">
    <property type="entry name" value="HSP40/DnaJ_pept-bd"/>
</dbReference>
<dbReference type="InterPro" id="IPR001623">
    <property type="entry name" value="DnaJ_domain"/>
</dbReference>
<evidence type="ECO:0000313" key="7">
    <source>
        <dbReference type="EMBL" id="OGD85306.1"/>
    </source>
</evidence>
<dbReference type="AlphaFoldDB" id="A0A1F5G0C2"/>
<keyword evidence="2" id="KW-0677">Repeat</keyword>
<dbReference type="CDD" id="cd06257">
    <property type="entry name" value="DnaJ"/>
    <property type="match status" value="1"/>
</dbReference>
<dbReference type="Gene3D" id="1.10.287.110">
    <property type="entry name" value="DnaJ domain"/>
    <property type="match status" value="1"/>
</dbReference>
<dbReference type="FunFam" id="2.60.260.20:FF:000005">
    <property type="entry name" value="Chaperone protein dnaJ 1, mitochondrial"/>
    <property type="match status" value="1"/>
</dbReference>
<dbReference type="GO" id="GO:0051082">
    <property type="term" value="F:unfolded protein binding"/>
    <property type="evidence" value="ECO:0007669"/>
    <property type="project" value="InterPro"/>
</dbReference>
<dbReference type="PRINTS" id="PR00625">
    <property type="entry name" value="JDOMAIN"/>
</dbReference>
<feature type="domain" description="J" evidence="6">
    <location>
        <begin position="6"/>
        <end position="70"/>
    </location>
</feature>
<keyword evidence="1" id="KW-0479">Metal-binding</keyword>
<evidence type="ECO:0000259" key="6">
    <source>
        <dbReference type="PROSITE" id="PS50076"/>
    </source>
</evidence>
<sequence length="292" mass="32489">MSSKRDYYEVLGVSRKASDAELKSAYRKLALKWHPDRNKEPGAEAKFKEINEAYEVLSSADKRAKFDQFGHAAFDPSSGFGNYGGGGQSYRSGPFTYTYSTGGGFEDLFGGTQGQGFSDPFNIFESFFGGSNPFGGSYRPKPHYSLTIDFLEAVRGAEKTFVHQGKQYTVKIPAGASDGTRIRYSEFDISLNVRPDSTFRREGDDLFLLHAIPFTLAIQGGETEIPTLEGKLTIKVRPLTQPSTSIRLSGKGVKHLQRSGRGDLYIKFKVMFPTKLSRRGKELVQQLHAELY</sequence>
<name>A0A1F5G0C2_9BACT</name>
<dbReference type="PANTHER" id="PTHR43096:SF52">
    <property type="entry name" value="DNAJ HOMOLOG 1, MITOCHONDRIAL-RELATED"/>
    <property type="match status" value="1"/>
</dbReference>
<dbReference type="Pfam" id="PF01556">
    <property type="entry name" value="DnaJ_C"/>
    <property type="match status" value="1"/>
</dbReference>
<organism evidence="7 8">
    <name type="scientific">Candidatus Collierbacteria bacterium RIFOXYD1_FULL_46_26</name>
    <dbReference type="NCBI Taxonomy" id="1817732"/>
    <lineage>
        <taxon>Bacteria</taxon>
        <taxon>Candidatus Collieribacteriota</taxon>
    </lineage>
</organism>
<keyword evidence="3" id="KW-0863">Zinc-finger</keyword>
<evidence type="ECO:0000256" key="4">
    <source>
        <dbReference type="ARBA" id="ARBA00022833"/>
    </source>
</evidence>
<dbReference type="GO" id="GO:0042026">
    <property type="term" value="P:protein refolding"/>
    <property type="evidence" value="ECO:0007669"/>
    <property type="project" value="TreeGrafter"/>
</dbReference>
<dbReference type="GO" id="GO:0008270">
    <property type="term" value="F:zinc ion binding"/>
    <property type="evidence" value="ECO:0007669"/>
    <property type="project" value="UniProtKB-KW"/>
</dbReference>
<dbReference type="SUPFAM" id="SSF49493">
    <property type="entry name" value="HSP40/DnaJ peptide-binding domain"/>
    <property type="match status" value="2"/>
</dbReference>
<comment type="caution">
    <text evidence="7">The sequence shown here is derived from an EMBL/GenBank/DDBJ whole genome shotgun (WGS) entry which is preliminary data.</text>
</comment>
<evidence type="ECO:0000256" key="5">
    <source>
        <dbReference type="ARBA" id="ARBA00023186"/>
    </source>
</evidence>
<protein>
    <recommendedName>
        <fullName evidence="6">J domain-containing protein</fullName>
    </recommendedName>
</protein>
<keyword evidence="5" id="KW-0143">Chaperone</keyword>
<dbReference type="SMART" id="SM00271">
    <property type="entry name" value="DnaJ"/>
    <property type="match status" value="1"/>
</dbReference>
<dbReference type="Pfam" id="PF00226">
    <property type="entry name" value="DnaJ"/>
    <property type="match status" value="1"/>
</dbReference>
<reference evidence="7 8" key="1">
    <citation type="journal article" date="2016" name="Nat. Commun.">
        <title>Thousands of microbial genomes shed light on interconnected biogeochemical processes in an aquifer system.</title>
        <authorList>
            <person name="Anantharaman K."/>
            <person name="Brown C.T."/>
            <person name="Hug L.A."/>
            <person name="Sharon I."/>
            <person name="Castelle C.J."/>
            <person name="Probst A.J."/>
            <person name="Thomas B.C."/>
            <person name="Singh A."/>
            <person name="Wilkins M.J."/>
            <person name="Karaoz U."/>
            <person name="Brodie E.L."/>
            <person name="Williams K.H."/>
            <person name="Hubbard S.S."/>
            <person name="Banfield J.F."/>
        </authorList>
    </citation>
    <scope>NUCLEOTIDE SEQUENCE [LARGE SCALE GENOMIC DNA]</scope>
</reference>
<evidence type="ECO:0000313" key="8">
    <source>
        <dbReference type="Proteomes" id="UP000177921"/>
    </source>
</evidence>
<evidence type="ECO:0000256" key="3">
    <source>
        <dbReference type="ARBA" id="ARBA00022771"/>
    </source>
</evidence>
<evidence type="ECO:0000256" key="2">
    <source>
        <dbReference type="ARBA" id="ARBA00022737"/>
    </source>
</evidence>
<dbReference type="PROSITE" id="PS50076">
    <property type="entry name" value="DNAJ_2"/>
    <property type="match status" value="1"/>
</dbReference>
<proteinExistence type="predicted"/>
<dbReference type="InterPro" id="IPR002939">
    <property type="entry name" value="DnaJ_C"/>
</dbReference>
<dbReference type="SUPFAM" id="SSF46565">
    <property type="entry name" value="Chaperone J-domain"/>
    <property type="match status" value="1"/>
</dbReference>